<accession>A0A9X4B1Y9</accession>
<gene>
    <name evidence="1" type="ORF">NE398_13850</name>
</gene>
<sequence length="53" mass="6228">MNSKEIYACKVHIDDAMDDLINYEETFPIMEKAKDMKCSYCSENAEYIIKVNE</sequence>
<dbReference type="RefSeq" id="WP_008676103.1">
    <property type="nucleotide sequence ID" value="NZ_CABKOG010000001.1"/>
</dbReference>
<proteinExistence type="predicted"/>
<comment type="caution">
    <text evidence="1">The sequence shown here is derived from an EMBL/GenBank/DDBJ whole genome shotgun (WGS) entry which is preliminary data.</text>
</comment>
<dbReference type="NCBIfam" id="TIGR04129">
    <property type="entry name" value="CxxH_BA5709"/>
    <property type="match status" value="1"/>
</dbReference>
<dbReference type="AlphaFoldDB" id="A0A9X4B1Y9"/>
<dbReference type="InterPro" id="IPR025626">
    <property type="entry name" value="YyzF"/>
</dbReference>
<keyword evidence="2" id="KW-1185">Reference proteome</keyword>
<protein>
    <submittedName>
        <fullName evidence="1">CxxH/CxxC protein</fullName>
    </submittedName>
</protein>
<organism evidence="1 2">
    <name type="scientific">Clostridium tertium</name>
    <dbReference type="NCBI Taxonomy" id="1559"/>
    <lineage>
        <taxon>Bacteria</taxon>
        <taxon>Bacillati</taxon>
        <taxon>Bacillota</taxon>
        <taxon>Clostridia</taxon>
        <taxon>Eubacteriales</taxon>
        <taxon>Clostridiaceae</taxon>
        <taxon>Clostridium</taxon>
    </lineage>
</organism>
<reference evidence="1" key="1">
    <citation type="submission" date="2022-05" db="EMBL/GenBank/DDBJ databases">
        <title>Draft genome sequence of Clostridium tertium strain CP3 isolated from Peru.</title>
        <authorList>
            <person name="Hurtado R."/>
            <person name="Lima L."/>
            <person name="Sousa T."/>
            <person name="Jaiswal A.K."/>
            <person name="Tiwari S."/>
            <person name="Maturrano L."/>
            <person name="Brenig B."/>
            <person name="Azevedo V."/>
        </authorList>
    </citation>
    <scope>NUCLEOTIDE SEQUENCE</scope>
    <source>
        <strain evidence="1">CP3</strain>
    </source>
</reference>
<dbReference type="Proteomes" id="UP001141183">
    <property type="component" value="Unassembled WGS sequence"/>
</dbReference>
<dbReference type="Pfam" id="PF14116">
    <property type="entry name" value="YyzF"/>
    <property type="match status" value="1"/>
</dbReference>
<evidence type="ECO:0000313" key="1">
    <source>
        <dbReference type="EMBL" id="MDC4241237.1"/>
    </source>
</evidence>
<evidence type="ECO:0000313" key="2">
    <source>
        <dbReference type="Proteomes" id="UP001141183"/>
    </source>
</evidence>
<dbReference type="EMBL" id="JAMRYU010000014">
    <property type="protein sequence ID" value="MDC4241237.1"/>
    <property type="molecule type" value="Genomic_DNA"/>
</dbReference>
<name>A0A9X4B1Y9_9CLOT</name>